<protein>
    <submittedName>
        <fullName evidence="2">Uncharacterized protein</fullName>
    </submittedName>
</protein>
<evidence type="ECO:0000313" key="2">
    <source>
        <dbReference type="EMBL" id="MQM14919.1"/>
    </source>
</evidence>
<reference evidence="2" key="1">
    <citation type="submission" date="2017-07" db="EMBL/GenBank/DDBJ databases">
        <title>Taro Niue Genome Assembly and Annotation.</title>
        <authorList>
            <person name="Atibalentja N."/>
            <person name="Keating K."/>
            <person name="Fields C.J."/>
        </authorList>
    </citation>
    <scope>NUCLEOTIDE SEQUENCE</scope>
    <source>
        <strain evidence="2">Niue_2</strain>
        <tissue evidence="2">Leaf</tissue>
    </source>
</reference>
<keyword evidence="3" id="KW-1185">Reference proteome</keyword>
<keyword evidence="1" id="KW-1133">Transmembrane helix</keyword>
<keyword evidence="1" id="KW-0812">Transmembrane</keyword>
<dbReference type="Proteomes" id="UP000652761">
    <property type="component" value="Unassembled WGS sequence"/>
</dbReference>
<feature type="transmembrane region" description="Helical" evidence="1">
    <location>
        <begin position="94"/>
        <end position="115"/>
    </location>
</feature>
<name>A0A843WX26_COLES</name>
<feature type="transmembrane region" description="Helical" evidence="1">
    <location>
        <begin position="53"/>
        <end position="74"/>
    </location>
</feature>
<evidence type="ECO:0000256" key="1">
    <source>
        <dbReference type="SAM" id="Phobius"/>
    </source>
</evidence>
<feature type="transmembrane region" description="Helical" evidence="1">
    <location>
        <begin position="24"/>
        <end position="46"/>
    </location>
</feature>
<evidence type="ECO:0000313" key="3">
    <source>
        <dbReference type="Proteomes" id="UP000652761"/>
    </source>
</evidence>
<feature type="transmembrane region" description="Helical" evidence="1">
    <location>
        <begin position="136"/>
        <end position="154"/>
    </location>
</feature>
<organism evidence="2 3">
    <name type="scientific">Colocasia esculenta</name>
    <name type="common">Wild taro</name>
    <name type="synonym">Arum esculentum</name>
    <dbReference type="NCBI Taxonomy" id="4460"/>
    <lineage>
        <taxon>Eukaryota</taxon>
        <taxon>Viridiplantae</taxon>
        <taxon>Streptophyta</taxon>
        <taxon>Embryophyta</taxon>
        <taxon>Tracheophyta</taxon>
        <taxon>Spermatophyta</taxon>
        <taxon>Magnoliopsida</taxon>
        <taxon>Liliopsida</taxon>
        <taxon>Araceae</taxon>
        <taxon>Aroideae</taxon>
        <taxon>Colocasieae</taxon>
        <taxon>Colocasia</taxon>
    </lineage>
</organism>
<gene>
    <name evidence="2" type="ORF">Taro_047856</name>
</gene>
<proteinExistence type="predicted"/>
<keyword evidence="1" id="KW-0472">Membrane</keyword>
<accession>A0A843WX26</accession>
<comment type="caution">
    <text evidence="2">The sequence shown here is derived from an EMBL/GenBank/DDBJ whole genome shotgun (WGS) entry which is preliminary data.</text>
</comment>
<dbReference type="EMBL" id="NMUH01006285">
    <property type="protein sequence ID" value="MQM14919.1"/>
    <property type="molecule type" value="Genomic_DNA"/>
</dbReference>
<sequence length="403" mass="43167">MGVWLVVLLWNCQSRLLWRVLPVSRVVSVVGVMVLHLAEFWCLWWHPLLVLECFVFVPSGFLVHCVALWVAPVFEALSFLPLGHLLLTDALWLYHYHCGVAILPSLAFCGSTVIVCPGRTTRMIWVRSSGASRHCFARRGFSTCVFFAWLWVTIRKLSFGLAVAWQTDLSGCRSTQGGRVLVAVWAAVSISFPLSDSWSLVASAARVELGSGIATPGCGIPAVCLPADVATVEGIATSEKASPRSDTTLSWPGWPGPHRPDGLGVPLGPSGGNTVGGNAVAVPCVPALADDPSGGFRKGVPCVPVLARLVLVMSQQCRFYGGCHASSLSPDARHLRACPRDKLLPLPGTPSPVHLCQKVLLQATGVLKPVSPSHCLALRWFRSHVGRPGVGPQFSRTAVVVVA</sequence>
<dbReference type="AlphaFoldDB" id="A0A843WX26"/>